<evidence type="ECO:0000313" key="2">
    <source>
        <dbReference type="Proteomes" id="UP001576784"/>
    </source>
</evidence>
<keyword evidence="2" id="KW-1185">Reference proteome</keyword>
<evidence type="ECO:0000313" key="1">
    <source>
        <dbReference type="EMBL" id="MFB2894254.1"/>
    </source>
</evidence>
<dbReference type="Proteomes" id="UP001576784">
    <property type="component" value="Unassembled WGS sequence"/>
</dbReference>
<accession>A0ABV4XRF2</accession>
<proteinExistence type="predicted"/>
<organism evidence="1 2">
    <name type="scientific">Floridaenema flaviceps BLCC-F50</name>
    <dbReference type="NCBI Taxonomy" id="3153642"/>
    <lineage>
        <taxon>Bacteria</taxon>
        <taxon>Bacillati</taxon>
        <taxon>Cyanobacteriota</taxon>
        <taxon>Cyanophyceae</taxon>
        <taxon>Oscillatoriophycideae</taxon>
        <taxon>Aerosakkonematales</taxon>
        <taxon>Aerosakkonemataceae</taxon>
        <taxon>Floridanema</taxon>
        <taxon>Floridanema flaviceps</taxon>
    </lineage>
</organism>
<dbReference type="InterPro" id="IPR009057">
    <property type="entry name" value="Homeodomain-like_sf"/>
</dbReference>
<comment type="caution">
    <text evidence="1">The sequence shown here is derived from an EMBL/GenBank/DDBJ whole genome shotgun (WGS) entry which is preliminary data.</text>
</comment>
<reference evidence="1 2" key="1">
    <citation type="submission" date="2024-09" db="EMBL/GenBank/DDBJ databases">
        <title>Floridaenema gen nov. (Aerosakkonemataceae, Aerosakkonematales ord. nov., Cyanobacteria) from benthic tropical and subtropical fresh waters, with the description of four new species.</title>
        <authorList>
            <person name="Moretto J.A."/>
            <person name="Berthold D.E."/>
            <person name="Lefler F.W."/>
            <person name="Huang I.-S."/>
            <person name="Laughinghouse H. IV."/>
        </authorList>
    </citation>
    <scope>NUCLEOTIDE SEQUENCE [LARGE SCALE GENOMIC DNA]</scope>
    <source>
        <strain evidence="1 2">BLCC-F50</strain>
    </source>
</reference>
<dbReference type="SUPFAM" id="SSF46689">
    <property type="entry name" value="Homeodomain-like"/>
    <property type="match status" value="1"/>
</dbReference>
<gene>
    <name evidence="1" type="ORF">ACE1CI_15195</name>
</gene>
<dbReference type="Gene3D" id="1.10.10.10">
    <property type="entry name" value="Winged helix-like DNA-binding domain superfamily/Winged helix DNA-binding domain"/>
    <property type="match status" value="1"/>
</dbReference>
<name>A0ABV4XRF2_9CYAN</name>
<dbReference type="PANTHER" id="PTHR34849">
    <property type="entry name" value="SSL5025 PROTEIN"/>
    <property type="match status" value="1"/>
</dbReference>
<dbReference type="EMBL" id="JBHFNR010000104">
    <property type="protein sequence ID" value="MFB2894254.1"/>
    <property type="molecule type" value="Genomic_DNA"/>
</dbReference>
<dbReference type="Pfam" id="PF04255">
    <property type="entry name" value="DUF433"/>
    <property type="match status" value="1"/>
</dbReference>
<protein>
    <submittedName>
        <fullName evidence="1">DUF433 domain-containing protein</fullName>
    </submittedName>
</protein>
<dbReference type="InterPro" id="IPR036388">
    <property type="entry name" value="WH-like_DNA-bd_sf"/>
</dbReference>
<dbReference type="PANTHER" id="PTHR34849:SF1">
    <property type="entry name" value="SLR0770 PROTEIN"/>
    <property type="match status" value="1"/>
</dbReference>
<dbReference type="RefSeq" id="WP_413263902.1">
    <property type="nucleotide sequence ID" value="NZ_JBHFNR010000104.1"/>
</dbReference>
<dbReference type="InterPro" id="IPR007367">
    <property type="entry name" value="DUF433"/>
</dbReference>
<sequence length="107" mass="11818">MQTNVNIGTLISSSPKIHGGCPIIAGTGVTVRRIAADYKMGLTAEEIVKEIPHLTLAQVYAALAYYHANQAEIEADLGFQQAEAERLEAEYWVCDRIKHLRDKLIGH</sequence>